<reference evidence="3 4" key="2">
    <citation type="submission" date="2010-03" db="EMBL/GenBank/DDBJ databases">
        <authorList>
            <person name="Payne S.H."/>
            <person name="Sutton G.G."/>
        </authorList>
    </citation>
    <scope>NUCLEOTIDE SEQUENCE [LARGE SCALE GENOMIC DNA]</scope>
    <source>
        <strain evidence="3 4">IP275</strain>
    </source>
</reference>
<dbReference type="InterPro" id="IPR003033">
    <property type="entry name" value="SCP2_sterol-bd_dom"/>
</dbReference>
<comment type="caution">
    <text evidence="3">The sequence shown here is derived from an EMBL/GenBank/DDBJ whole genome shotgun (WGS) entry which is preliminary data.</text>
</comment>
<evidence type="ECO:0000259" key="2">
    <source>
        <dbReference type="Pfam" id="PF02036"/>
    </source>
</evidence>
<dbReference type="SUPFAM" id="SSF55718">
    <property type="entry name" value="SCP-like"/>
    <property type="match status" value="1"/>
</dbReference>
<keyword evidence="1" id="KW-0963">Cytoplasm</keyword>
<comment type="similarity">
    <text evidence="1">Belongs to the UbiJ family.</text>
</comment>
<dbReference type="EMBL" id="AAOS02000020">
    <property type="protein sequence ID" value="EDR31560.1"/>
    <property type="molecule type" value="Genomic_DNA"/>
</dbReference>
<organism evidence="3 4">
    <name type="scientific">Yersinia pestis biovar Orientalis str. IP275</name>
    <dbReference type="NCBI Taxonomy" id="373665"/>
    <lineage>
        <taxon>Bacteria</taxon>
        <taxon>Pseudomonadati</taxon>
        <taxon>Pseudomonadota</taxon>
        <taxon>Gammaproteobacteria</taxon>
        <taxon>Enterobacterales</taxon>
        <taxon>Yersiniaceae</taxon>
        <taxon>Yersinia</taxon>
    </lineage>
</organism>
<dbReference type="AlphaFoldDB" id="A0AAV3B3H4"/>
<comment type="subcellular location">
    <subcellularLocation>
        <location evidence="1">Cytoplasm</location>
    </subcellularLocation>
</comment>
<dbReference type="PANTHER" id="PTHR38693">
    <property type="entry name" value="UBIQUINONE BIOSYNTHESIS PROTEIN UBIJ"/>
    <property type="match status" value="1"/>
</dbReference>
<dbReference type="Proteomes" id="UP000004430">
    <property type="component" value="Unassembled WGS sequence"/>
</dbReference>
<dbReference type="InterPro" id="IPR036527">
    <property type="entry name" value="SCP2_sterol-bd_dom_sf"/>
</dbReference>
<name>A0AAV3B3H4_YERPE</name>
<dbReference type="InterPro" id="IPR038989">
    <property type="entry name" value="UbiJ"/>
</dbReference>
<evidence type="ECO:0000313" key="3">
    <source>
        <dbReference type="EMBL" id="EDR31560.1"/>
    </source>
</evidence>
<dbReference type="HAMAP" id="MF_02215">
    <property type="entry name" value="UbiJ"/>
    <property type="match status" value="1"/>
</dbReference>
<comment type="function">
    <text evidence="1">Required for ubiquinone (coenzyme Q) biosynthesis. Binds hydrophobic ubiquinone biosynthetic intermediates via its SCP2 domain and is essential for the stability of the Ubi complex. May constitute a docking platform where Ubi enzymes assemble and access their SCP2-bound polyprenyl substrates.</text>
</comment>
<sequence>MALLRYIGALSSNRNMAMSLRTLMLKPFLLKPRLLTPLITAALETVLNGVLFNDKSLKAARSRLVGKVLRIELREINFPLLFVFSERQVDVLSQWDDAADCLVKTDVAVLARLRDRQQLSPLMRTGELVVEGDIQVVQQLVALLDLAEWDLAEWLAPYVGDVAAESLGQAIHKSSGFLSRQLRQQQHYLAEAITEEWRMAPNLLEVMWFHEEVDATARATEALSSRLATMETK</sequence>
<dbReference type="GO" id="GO:0005737">
    <property type="term" value="C:cytoplasm"/>
    <property type="evidence" value="ECO:0007669"/>
    <property type="project" value="UniProtKB-SubCell"/>
</dbReference>
<comment type="pathway">
    <text evidence="1">Cofactor biosynthesis; ubiquinone biosynthesis.</text>
</comment>
<accession>A0AAV3B3H4</accession>
<dbReference type="GO" id="GO:0006744">
    <property type="term" value="P:ubiquinone biosynthetic process"/>
    <property type="evidence" value="ECO:0007669"/>
    <property type="project" value="UniProtKB-UniRule"/>
</dbReference>
<proteinExistence type="inferred from homology"/>
<dbReference type="Pfam" id="PF02036">
    <property type="entry name" value="SCP2"/>
    <property type="match status" value="1"/>
</dbReference>
<dbReference type="PANTHER" id="PTHR38693:SF1">
    <property type="entry name" value="UBIQUINONE BIOSYNTHESIS ACCESSORY FACTOR UBIJ"/>
    <property type="match status" value="1"/>
</dbReference>
<evidence type="ECO:0000256" key="1">
    <source>
        <dbReference type="HAMAP-Rule" id="MF_02215"/>
    </source>
</evidence>
<reference evidence="3 4" key="1">
    <citation type="submission" date="2008-01" db="EMBL/GenBank/DDBJ databases">
        <title>Yersinia pestis Strain IP275 project at JCVI/TIGR.</title>
        <authorList>
            <person name="Ravel J."/>
            <person name="Eppinger M."/>
            <person name="Fricke W.F."/>
            <person name="Rosovitz M."/>
            <person name="Lindler L.E."/>
            <person name="Bearden S."/>
            <person name="Shriefer M."/>
        </authorList>
    </citation>
    <scope>NUCLEOTIDE SEQUENCE [LARGE SCALE GENOMIC DNA]</scope>
    <source>
        <strain evidence="3 4">IP275</strain>
    </source>
</reference>
<feature type="domain" description="SCP2" evidence="2">
    <location>
        <begin position="48"/>
        <end position="145"/>
    </location>
</feature>
<gene>
    <name evidence="1" type="primary">ubiJ</name>
    <name evidence="3" type="ORF">YPIP275_3151</name>
</gene>
<protein>
    <recommendedName>
        <fullName evidence="1">Ubiquinone biosynthesis accessory factor UbiJ</fullName>
    </recommendedName>
</protein>
<keyword evidence="1" id="KW-0831">Ubiquinone biosynthesis</keyword>
<evidence type="ECO:0000313" key="4">
    <source>
        <dbReference type="Proteomes" id="UP000004430"/>
    </source>
</evidence>